<sequence length="119" mass="13227">MSVAEIEKQLTNLCEASKEIKSSMVVSSDGLVIAHYGDAEDPNLFGALFLELKVVCEKIITQLDYEDVEEVYIRSKSGGVTVFPIFDKGYLACLSSVNLNAGTVQILAWKYVRKIYELL</sequence>
<evidence type="ECO:0000259" key="1">
    <source>
        <dbReference type="SMART" id="SM00960"/>
    </source>
</evidence>
<dbReference type="Pfam" id="PF03259">
    <property type="entry name" value="Robl_LC7"/>
    <property type="match status" value="1"/>
</dbReference>
<dbReference type="Proteomes" id="UP000199339">
    <property type="component" value="Unassembled WGS sequence"/>
</dbReference>
<dbReference type="Gene3D" id="3.30.450.30">
    <property type="entry name" value="Dynein light chain 2a, cytoplasmic"/>
    <property type="match status" value="1"/>
</dbReference>
<dbReference type="EMBL" id="FOUR01000007">
    <property type="protein sequence ID" value="SFN35017.1"/>
    <property type="molecule type" value="Genomic_DNA"/>
</dbReference>
<evidence type="ECO:0000313" key="3">
    <source>
        <dbReference type="Proteomes" id="UP000199339"/>
    </source>
</evidence>
<name>A0A1I4YAF5_9GAMM</name>
<feature type="domain" description="Roadblock/LAMTOR2" evidence="1">
    <location>
        <begin position="7"/>
        <end position="96"/>
    </location>
</feature>
<proteinExistence type="predicted"/>
<gene>
    <name evidence="2" type="ORF">SAMN04487961_2868</name>
</gene>
<accession>A0A1I4YAF5</accession>
<keyword evidence="3" id="KW-1185">Reference proteome</keyword>
<protein>
    <submittedName>
        <fullName evidence="2">Predicted regulator of Ras-like GTPase activity, Roadblock/LC7/MglB family</fullName>
    </submittedName>
</protein>
<dbReference type="RefSeq" id="WP_092005039.1">
    <property type="nucleotide sequence ID" value="NZ_FOUR01000007.1"/>
</dbReference>
<reference evidence="3" key="1">
    <citation type="submission" date="2016-10" db="EMBL/GenBank/DDBJ databases">
        <authorList>
            <person name="Varghese N."/>
            <person name="Submissions S."/>
        </authorList>
    </citation>
    <scope>NUCLEOTIDE SEQUENCE [LARGE SCALE GENOMIC DNA]</scope>
    <source>
        <strain evidence="3">CGMCC 1.6775</strain>
    </source>
</reference>
<dbReference type="SMART" id="SM00960">
    <property type="entry name" value="Robl_LC7"/>
    <property type="match status" value="1"/>
</dbReference>
<organism evidence="2 3">
    <name type="scientific">Marinobacter pelagius</name>
    <dbReference type="NCBI Taxonomy" id="379482"/>
    <lineage>
        <taxon>Bacteria</taxon>
        <taxon>Pseudomonadati</taxon>
        <taxon>Pseudomonadota</taxon>
        <taxon>Gammaproteobacteria</taxon>
        <taxon>Pseudomonadales</taxon>
        <taxon>Marinobacteraceae</taxon>
        <taxon>Marinobacter</taxon>
    </lineage>
</organism>
<dbReference type="SUPFAM" id="SSF103196">
    <property type="entry name" value="Roadblock/LC7 domain"/>
    <property type="match status" value="1"/>
</dbReference>
<dbReference type="AlphaFoldDB" id="A0A1I4YAF5"/>
<evidence type="ECO:0000313" key="2">
    <source>
        <dbReference type="EMBL" id="SFN35017.1"/>
    </source>
</evidence>
<dbReference type="OrthoDB" id="6078046at2"/>
<dbReference type="InterPro" id="IPR004942">
    <property type="entry name" value="Roadblock/LAMTOR2_dom"/>
</dbReference>